<keyword evidence="5 7" id="KW-0067">ATP-binding</keyword>
<dbReference type="PROSITE" id="PS00211">
    <property type="entry name" value="ABC_TRANSPORTER_1"/>
    <property type="match status" value="1"/>
</dbReference>
<sequence length="377" mass="40831">MIRLDKLTKTYRGQPHPAVDQVSMDMPRGEIVVLVGPSGCGKTTTMELINRLIEPTSGRIFLDGEDVTNADPDALRRRIGYVIQQIGLFPHFTVAENIATVPKLLGWDKRRVGERVDELLDMVGLEPSEFRGRYPKQLSGGQRQRIGVARAMAADPPVMLMDEPFGAIDPITRDRLQNEFLRLQQQVQKTIVFVTHDIDEAIKLGDRIAILGERSQIAQFDTPAAILSNPASPYVEDFIGAGASLKRLHLSRVGDVGLDTGAPTARIDGDVAAARERLRSSGRAALLLLDADGRPQRWVDAGDLEGSDLSSAGEPVAAVVQAGATLSEALNEMLTSNAGVALVVDRSGGFQGLLDFETVMVATRSAPEFYRAAKVPS</sequence>
<organism evidence="7 8">
    <name type="scientific">Paractinoplanes ovalisporus</name>
    <dbReference type="NCBI Taxonomy" id="2810368"/>
    <lineage>
        <taxon>Bacteria</taxon>
        <taxon>Bacillati</taxon>
        <taxon>Actinomycetota</taxon>
        <taxon>Actinomycetes</taxon>
        <taxon>Micromonosporales</taxon>
        <taxon>Micromonosporaceae</taxon>
        <taxon>Paractinoplanes</taxon>
    </lineage>
</organism>
<dbReference type="InterPro" id="IPR003593">
    <property type="entry name" value="AAA+_ATPase"/>
</dbReference>
<dbReference type="SUPFAM" id="SSF54631">
    <property type="entry name" value="CBS-domain pair"/>
    <property type="match status" value="1"/>
</dbReference>
<evidence type="ECO:0000313" key="8">
    <source>
        <dbReference type="Proteomes" id="UP000632138"/>
    </source>
</evidence>
<feature type="domain" description="ABC transporter" evidence="6">
    <location>
        <begin position="2"/>
        <end position="239"/>
    </location>
</feature>
<reference evidence="7 8" key="1">
    <citation type="submission" date="2021-01" db="EMBL/GenBank/DDBJ databases">
        <title>Actinoplanes sp. nov. LDG1-06 isolated from lichen.</title>
        <authorList>
            <person name="Saeng-In P."/>
            <person name="Phongsopitanun W."/>
            <person name="Kanchanasin P."/>
            <person name="Yuki M."/>
            <person name="Kudo T."/>
            <person name="Ohkuma M."/>
            <person name="Tanasupawat S."/>
        </authorList>
    </citation>
    <scope>NUCLEOTIDE SEQUENCE [LARGE SCALE GENOMIC DNA]</scope>
    <source>
        <strain evidence="7 8">LDG1-06</strain>
    </source>
</reference>
<protein>
    <submittedName>
        <fullName evidence="7">ABC transporter ATP-binding protein</fullName>
    </submittedName>
</protein>
<dbReference type="SMART" id="SM00382">
    <property type="entry name" value="AAA"/>
    <property type="match status" value="1"/>
</dbReference>
<evidence type="ECO:0000313" key="7">
    <source>
        <dbReference type="EMBL" id="MBM2618599.1"/>
    </source>
</evidence>
<gene>
    <name evidence="7" type="ORF">JIG36_23870</name>
</gene>
<dbReference type="SUPFAM" id="SSF52540">
    <property type="entry name" value="P-loop containing nucleoside triphosphate hydrolases"/>
    <property type="match status" value="1"/>
</dbReference>
<proteinExistence type="inferred from homology"/>
<evidence type="ECO:0000256" key="5">
    <source>
        <dbReference type="ARBA" id="ARBA00022840"/>
    </source>
</evidence>
<dbReference type="Pfam" id="PF00005">
    <property type="entry name" value="ABC_tran"/>
    <property type="match status" value="1"/>
</dbReference>
<evidence type="ECO:0000256" key="2">
    <source>
        <dbReference type="ARBA" id="ARBA00022448"/>
    </source>
</evidence>
<dbReference type="InterPro" id="IPR027417">
    <property type="entry name" value="P-loop_NTPase"/>
</dbReference>
<dbReference type="EMBL" id="JAENHP010000007">
    <property type="protein sequence ID" value="MBM2618599.1"/>
    <property type="molecule type" value="Genomic_DNA"/>
</dbReference>
<name>A0ABS2AFK3_9ACTN</name>
<dbReference type="PANTHER" id="PTHR43117:SF4">
    <property type="entry name" value="OSMOPROTECTANT IMPORT ATP-BINDING PROTEIN OSMV"/>
    <property type="match status" value="1"/>
</dbReference>
<dbReference type="PANTHER" id="PTHR43117">
    <property type="entry name" value="OSMOPROTECTANT IMPORT ATP-BINDING PROTEIN OSMV"/>
    <property type="match status" value="1"/>
</dbReference>
<evidence type="ECO:0000256" key="4">
    <source>
        <dbReference type="ARBA" id="ARBA00022741"/>
    </source>
</evidence>
<keyword evidence="4" id="KW-0547">Nucleotide-binding</keyword>
<comment type="similarity">
    <text evidence="1">Belongs to the ABC transporter superfamily.</text>
</comment>
<dbReference type="InterPro" id="IPR003439">
    <property type="entry name" value="ABC_transporter-like_ATP-bd"/>
</dbReference>
<dbReference type="NCBIfam" id="TIGR01186">
    <property type="entry name" value="proV"/>
    <property type="match status" value="1"/>
</dbReference>
<comment type="caution">
    <text evidence="7">The sequence shown here is derived from an EMBL/GenBank/DDBJ whole genome shotgun (WGS) entry which is preliminary data.</text>
</comment>
<dbReference type="Gene3D" id="3.40.50.300">
    <property type="entry name" value="P-loop containing nucleotide triphosphate hydrolases"/>
    <property type="match status" value="1"/>
</dbReference>
<evidence type="ECO:0000256" key="3">
    <source>
        <dbReference type="ARBA" id="ARBA00022737"/>
    </source>
</evidence>
<dbReference type="PROSITE" id="PS50893">
    <property type="entry name" value="ABC_TRANSPORTER_2"/>
    <property type="match status" value="1"/>
</dbReference>
<dbReference type="GO" id="GO:0005524">
    <property type="term" value="F:ATP binding"/>
    <property type="evidence" value="ECO:0007669"/>
    <property type="project" value="UniProtKB-KW"/>
</dbReference>
<dbReference type="InterPro" id="IPR046342">
    <property type="entry name" value="CBS_dom_sf"/>
</dbReference>
<keyword evidence="3" id="KW-0677">Repeat</keyword>
<accession>A0ABS2AFK3</accession>
<evidence type="ECO:0000256" key="1">
    <source>
        <dbReference type="ARBA" id="ARBA00005417"/>
    </source>
</evidence>
<keyword evidence="8" id="KW-1185">Reference proteome</keyword>
<dbReference type="InterPro" id="IPR005892">
    <property type="entry name" value="Gly-betaine_transp_ATP-bd"/>
</dbReference>
<dbReference type="Proteomes" id="UP000632138">
    <property type="component" value="Unassembled WGS sequence"/>
</dbReference>
<dbReference type="InterPro" id="IPR017871">
    <property type="entry name" value="ABC_transporter-like_CS"/>
</dbReference>
<keyword evidence="2" id="KW-0813">Transport</keyword>
<evidence type="ECO:0000259" key="6">
    <source>
        <dbReference type="PROSITE" id="PS50893"/>
    </source>
</evidence>